<evidence type="ECO:0000256" key="3">
    <source>
        <dbReference type="ARBA" id="ARBA00022679"/>
    </source>
</evidence>
<evidence type="ECO:0000259" key="6">
    <source>
        <dbReference type="Pfam" id="PF05175"/>
    </source>
</evidence>
<keyword evidence="8" id="KW-1185">Reference proteome</keyword>
<dbReference type="EC" id="2.1.1.297" evidence="1"/>
<evidence type="ECO:0000313" key="7">
    <source>
        <dbReference type="EMBL" id="KJE22302.1"/>
    </source>
</evidence>
<evidence type="ECO:0000256" key="1">
    <source>
        <dbReference type="ARBA" id="ARBA00012771"/>
    </source>
</evidence>
<dbReference type="InterPro" id="IPR050320">
    <property type="entry name" value="N5-glutamine_MTase"/>
</dbReference>
<protein>
    <recommendedName>
        <fullName evidence="1">peptide chain release factor N(5)-glutamine methyltransferase</fullName>
        <ecNumber evidence="1">2.1.1.297</ecNumber>
    </recommendedName>
</protein>
<dbReference type="PANTHER" id="PTHR18895">
    <property type="entry name" value="HEMK METHYLTRANSFERASE"/>
    <property type="match status" value="1"/>
</dbReference>
<reference evidence="8" key="1">
    <citation type="submission" date="2015-02" db="EMBL/GenBank/DDBJ databases">
        <title>Draft Genome of Frankia sp. CpI1-S.</title>
        <authorList>
            <person name="Oshone R.T."/>
            <person name="Ngom M."/>
            <person name="Ghodhbane-Gtari F."/>
            <person name="Gtari M."/>
            <person name="Morris K."/>
            <person name="Thomas K."/>
            <person name="Sen A."/>
            <person name="Tisa L.S."/>
        </authorList>
    </citation>
    <scope>NUCLEOTIDE SEQUENCE [LARGE SCALE GENOMIC DNA]</scope>
    <source>
        <strain evidence="8">CpI1-S</strain>
    </source>
</reference>
<dbReference type="AlphaFoldDB" id="A0A0D8BFW6"/>
<dbReference type="InterPro" id="IPR007848">
    <property type="entry name" value="Small_mtfrase_dom"/>
</dbReference>
<dbReference type="SUPFAM" id="SSF53335">
    <property type="entry name" value="S-adenosyl-L-methionine-dependent methyltransferases"/>
    <property type="match status" value="1"/>
</dbReference>
<dbReference type="GO" id="GO:0102559">
    <property type="term" value="F:peptide chain release factor N(5)-glutamine methyltransferase activity"/>
    <property type="evidence" value="ECO:0007669"/>
    <property type="project" value="UniProtKB-EC"/>
</dbReference>
<gene>
    <name evidence="7" type="ORF">FF36_03371</name>
</gene>
<dbReference type="NCBIfam" id="TIGR03704">
    <property type="entry name" value="PrmC_rel_meth"/>
    <property type="match status" value="1"/>
</dbReference>
<evidence type="ECO:0000256" key="2">
    <source>
        <dbReference type="ARBA" id="ARBA00022603"/>
    </source>
</evidence>
<dbReference type="InterPro" id="IPR004556">
    <property type="entry name" value="HemK-like"/>
</dbReference>
<dbReference type="NCBIfam" id="TIGR00536">
    <property type="entry name" value="hemK_fam"/>
    <property type="match status" value="1"/>
</dbReference>
<comment type="caution">
    <text evidence="7">The sequence shown here is derived from an EMBL/GenBank/DDBJ whole genome shotgun (WGS) entry which is preliminary data.</text>
</comment>
<evidence type="ECO:0000256" key="5">
    <source>
        <dbReference type="ARBA" id="ARBA00048391"/>
    </source>
</evidence>
<dbReference type="Proteomes" id="UP000032545">
    <property type="component" value="Unassembled WGS sequence"/>
</dbReference>
<dbReference type="InterPro" id="IPR022446">
    <property type="entry name" value="MeTrfrase_put"/>
</dbReference>
<dbReference type="CDD" id="cd02440">
    <property type="entry name" value="AdoMet_MTases"/>
    <property type="match status" value="1"/>
</dbReference>
<keyword evidence="3 7" id="KW-0808">Transferase</keyword>
<reference evidence="7 8" key="2">
    <citation type="journal article" date="2016" name="Genome Announc.">
        <title>Permanent Draft Genome Sequences for Two Variants of Frankia sp. Strain CpI1, the First Frankia Strain Isolated from Root Nodules of Comptonia peregrina.</title>
        <authorList>
            <person name="Oshone R."/>
            <person name="Hurst S.G.IV."/>
            <person name="Abebe-Akele F."/>
            <person name="Simpson S."/>
            <person name="Morris K."/>
            <person name="Thomas W.K."/>
            <person name="Tisa L.S."/>
        </authorList>
    </citation>
    <scope>NUCLEOTIDE SEQUENCE [LARGE SCALE GENOMIC DNA]</scope>
    <source>
        <strain evidence="8">CpI1-S</strain>
    </source>
</reference>
<accession>A0A0D8BFW6</accession>
<name>A0A0D8BFW6_9ACTN</name>
<dbReference type="Pfam" id="PF05175">
    <property type="entry name" value="MTS"/>
    <property type="match status" value="1"/>
</dbReference>
<dbReference type="PANTHER" id="PTHR18895:SF74">
    <property type="entry name" value="MTRF1L RELEASE FACTOR GLUTAMINE METHYLTRANSFERASE"/>
    <property type="match status" value="1"/>
</dbReference>
<proteinExistence type="predicted"/>
<dbReference type="EMBL" id="JYFN01000025">
    <property type="protein sequence ID" value="KJE22302.1"/>
    <property type="molecule type" value="Genomic_DNA"/>
</dbReference>
<organism evidence="7 8">
    <name type="scientific">Frankia torreyi</name>
    <dbReference type="NCBI Taxonomy" id="1856"/>
    <lineage>
        <taxon>Bacteria</taxon>
        <taxon>Bacillati</taxon>
        <taxon>Actinomycetota</taxon>
        <taxon>Actinomycetes</taxon>
        <taxon>Frankiales</taxon>
        <taxon>Frankiaceae</taxon>
        <taxon>Frankia</taxon>
    </lineage>
</organism>
<dbReference type="Gene3D" id="3.40.50.150">
    <property type="entry name" value="Vaccinia Virus protein VP39"/>
    <property type="match status" value="1"/>
</dbReference>
<comment type="catalytic activity">
    <reaction evidence="5">
        <text>L-glutaminyl-[peptide chain release factor] + S-adenosyl-L-methionine = N(5)-methyl-L-glutaminyl-[peptide chain release factor] + S-adenosyl-L-homocysteine + H(+)</text>
        <dbReference type="Rhea" id="RHEA:42896"/>
        <dbReference type="Rhea" id="RHEA-COMP:10271"/>
        <dbReference type="Rhea" id="RHEA-COMP:10272"/>
        <dbReference type="ChEBI" id="CHEBI:15378"/>
        <dbReference type="ChEBI" id="CHEBI:30011"/>
        <dbReference type="ChEBI" id="CHEBI:57856"/>
        <dbReference type="ChEBI" id="CHEBI:59789"/>
        <dbReference type="ChEBI" id="CHEBI:61891"/>
        <dbReference type="EC" id="2.1.1.297"/>
    </reaction>
</comment>
<dbReference type="InterPro" id="IPR029063">
    <property type="entry name" value="SAM-dependent_MTases_sf"/>
</dbReference>
<keyword evidence="4" id="KW-0949">S-adenosyl-L-methionine</keyword>
<dbReference type="PATRIC" id="fig|1502723.3.peg.2802"/>
<dbReference type="GO" id="GO:0032259">
    <property type="term" value="P:methylation"/>
    <property type="evidence" value="ECO:0007669"/>
    <property type="project" value="UniProtKB-KW"/>
</dbReference>
<feature type="domain" description="Methyltransferase small" evidence="6">
    <location>
        <begin position="29"/>
        <end position="131"/>
    </location>
</feature>
<evidence type="ECO:0000313" key="8">
    <source>
        <dbReference type="Proteomes" id="UP000032545"/>
    </source>
</evidence>
<keyword evidence="2 7" id="KW-0489">Methyltransferase</keyword>
<sequence>MVDCRVAGKPLEHILGWVQFCGLKIAVEAGVFVPRRRTEFLVRQALDQAGGRPGEVVVDLCCGSGAVAAALLAALPDAEVHAADIEPAAVRCARRNVVAGGGLVHEGDLFAALPRSLRGRVDLLVVNAPYVPTDAIGLMPPEAREHEPRLSLDGGKDGLDVLRRVVAVAPSWLAPGGSLLLETSAQQAPSLVDAVARAGLIGRIAISDELVATVIIAVSLAGDAATSDRG</sequence>
<evidence type="ECO:0000256" key="4">
    <source>
        <dbReference type="ARBA" id="ARBA00022691"/>
    </source>
</evidence>